<evidence type="ECO:0000259" key="1">
    <source>
        <dbReference type="PROSITE" id="PS50853"/>
    </source>
</evidence>
<accession>A0A5B8UGS9</accession>
<sequence>MRNKYFSSILILTLVFLTLTLSNCKKTDENNKPTTLPPSNSDSTLNKNVVIIDSTRLVLTSDTTQLNQGHLEFNIIGTAPKINVNDVLVGATSGGYIKRVSSVSQQGSKLIIESSQGTMEDVFNNARFGFSTTMDSLKNGRIASGYQFDVSGKSLYNDGVTIITLDKGVIDIDGNWNFGFNFKNAKLDSFELSNKNATFNGQFVLNVTSQASTVAEHTSTLGRIAKYNTFLVGGVPTVVYTEVELRCVFSASISATIKRNLQITTTNTANFGIKYSNGQWQNTFSNASNSGLSVGDRSGNANAEVKMAIVPYVSFRLYRILGPYASVGLKELVKGNVASPSLDWDFYAGAWVQTILGVRATIFGKSLFDYSKEWNTDTVKFQTPYKLEKTSGDNQTGTANQYLSQPLKVHVVDNNGVGESNVPVYFAVSAGGGSVETASILSDKDGYAQTRWKISSQNVIQTVDVKVKQADGTLVDGAPVQFAASANPATLATVTTNSVTSVTSSTATSGGNVSSDGGAAVTARGVCWSTSQNPTIANNKTSDGLGSGSFTSNITGLTANTTYYARAYATNSVGTAYGNQVSFTTNAAVNLLSIAGTYSGTCTASIDGSQTAVNVNLYILNNDPSLLQISMTFPAGNILYGAYKGTITADGTSITFTEAISSGVSCGMPYADLLGQSWTISGNKMTGNGNRVAYCYPNSSYNSPATFNLSK</sequence>
<dbReference type="InterPro" id="IPR008964">
    <property type="entry name" value="Invasin/intimin_cell_adhesion"/>
</dbReference>
<dbReference type="PROSITE" id="PS50853">
    <property type="entry name" value="FN3"/>
    <property type="match status" value="1"/>
</dbReference>
<reference evidence="2 3" key="1">
    <citation type="journal article" date="2015" name="Int. J. Syst. Evol. Microbiol.">
        <title>Flavisolibacter ginsenosidimutans sp. nov., with ginsenoside-converting activity isolated from soil used for cultivating ginseng.</title>
        <authorList>
            <person name="Zhao Y."/>
            <person name="Liu Q."/>
            <person name="Kang M.S."/>
            <person name="Jin F."/>
            <person name="Yu H."/>
            <person name="Im W.T."/>
        </authorList>
    </citation>
    <scope>NUCLEOTIDE SEQUENCE [LARGE SCALE GENOMIC DNA]</scope>
    <source>
        <strain evidence="2 3">Gsoil 636</strain>
    </source>
</reference>
<dbReference type="AlphaFoldDB" id="A0A5B8UGS9"/>
<dbReference type="Proteomes" id="UP000321204">
    <property type="component" value="Chromosome"/>
</dbReference>
<proteinExistence type="predicted"/>
<name>A0A5B8UGS9_9BACT</name>
<gene>
    <name evidence="2" type="ORF">FSB75_05105</name>
</gene>
<organism evidence="2 3">
    <name type="scientific">Flavisolibacter ginsenosidimutans</name>
    <dbReference type="NCBI Taxonomy" id="661481"/>
    <lineage>
        <taxon>Bacteria</taxon>
        <taxon>Pseudomonadati</taxon>
        <taxon>Bacteroidota</taxon>
        <taxon>Chitinophagia</taxon>
        <taxon>Chitinophagales</taxon>
        <taxon>Chitinophagaceae</taxon>
        <taxon>Flavisolibacter</taxon>
    </lineage>
</organism>
<dbReference type="InterPro" id="IPR003961">
    <property type="entry name" value="FN3_dom"/>
</dbReference>
<dbReference type="RefSeq" id="WP_146783742.1">
    <property type="nucleotide sequence ID" value="NZ_BAABIO010000002.1"/>
</dbReference>
<dbReference type="OrthoDB" id="9765957at2"/>
<keyword evidence="3" id="KW-1185">Reference proteome</keyword>
<dbReference type="EMBL" id="CP042433">
    <property type="protein sequence ID" value="QEC55309.1"/>
    <property type="molecule type" value="Genomic_DNA"/>
</dbReference>
<feature type="domain" description="Fibronectin type-III" evidence="1">
    <location>
        <begin position="493"/>
        <end position="588"/>
    </location>
</feature>
<dbReference type="KEGG" id="fgg:FSB75_05105"/>
<evidence type="ECO:0000313" key="2">
    <source>
        <dbReference type="EMBL" id="QEC55309.1"/>
    </source>
</evidence>
<dbReference type="SUPFAM" id="SSF49373">
    <property type="entry name" value="Invasin/intimin cell-adhesion fragments"/>
    <property type="match status" value="1"/>
</dbReference>
<evidence type="ECO:0000313" key="3">
    <source>
        <dbReference type="Proteomes" id="UP000321204"/>
    </source>
</evidence>
<protein>
    <recommendedName>
        <fullName evidence="1">Fibronectin type-III domain-containing protein</fullName>
    </recommendedName>
</protein>